<dbReference type="Proteomes" id="UP001595733">
    <property type="component" value="Unassembled WGS sequence"/>
</dbReference>
<dbReference type="InterPro" id="IPR003583">
    <property type="entry name" value="Hlx-hairpin-Hlx_DNA-bd_motif"/>
</dbReference>
<dbReference type="NCBIfam" id="TIGR00426">
    <property type="entry name" value="competence protein ComEA helix-hairpin-helix repeat region"/>
    <property type="match status" value="1"/>
</dbReference>
<reference evidence="3" key="1">
    <citation type="journal article" date="2019" name="Int. J. Syst. Evol. Microbiol.">
        <title>The Global Catalogue of Microorganisms (GCM) 10K type strain sequencing project: providing services to taxonomists for standard genome sequencing and annotation.</title>
        <authorList>
            <consortium name="The Broad Institute Genomics Platform"/>
            <consortium name="The Broad Institute Genome Sequencing Center for Infectious Disease"/>
            <person name="Wu L."/>
            <person name="Ma J."/>
        </authorList>
    </citation>
    <scope>NUCLEOTIDE SEQUENCE [LARGE SCALE GENOMIC DNA]</scope>
    <source>
        <strain evidence="3">CCUG 50353</strain>
    </source>
</reference>
<evidence type="ECO:0000313" key="2">
    <source>
        <dbReference type="EMBL" id="MFC4356081.1"/>
    </source>
</evidence>
<sequence>MMTSSPPPLEIAANPTPIETVDVPVEVPTTVIVEIKGAVIKPGIYELPSGSRLFELIEKAGGLLPESDDLQINQASLLTDEQSVYIPVEGETVPANSTESEFININTADANLLQTLPGIGPAKAAAIIAFREKTPFTTPEDLNEVDGIGDKTMEQLLTLISVK</sequence>
<evidence type="ECO:0000259" key="1">
    <source>
        <dbReference type="SMART" id="SM00278"/>
    </source>
</evidence>
<dbReference type="PANTHER" id="PTHR21180">
    <property type="entry name" value="ENDONUCLEASE/EXONUCLEASE/PHOSPHATASE FAMILY DOMAIN-CONTAINING PROTEIN 1"/>
    <property type="match status" value="1"/>
</dbReference>
<dbReference type="Gene3D" id="3.10.20.600">
    <property type="match status" value="1"/>
</dbReference>
<dbReference type="InterPro" id="IPR010994">
    <property type="entry name" value="RuvA_2-like"/>
</dbReference>
<feature type="domain" description="Helix-hairpin-helix DNA-binding motif class 1" evidence="1">
    <location>
        <begin position="111"/>
        <end position="130"/>
    </location>
</feature>
<comment type="caution">
    <text evidence="2">The sequence shown here is derived from an EMBL/GenBank/DDBJ whole genome shotgun (WGS) entry which is preliminary data.</text>
</comment>
<dbReference type="Pfam" id="PF12836">
    <property type="entry name" value="HHH_3"/>
    <property type="match status" value="1"/>
</dbReference>
<dbReference type="InterPro" id="IPR051675">
    <property type="entry name" value="Endo/Exo/Phosphatase_dom_1"/>
</dbReference>
<dbReference type="InterPro" id="IPR019554">
    <property type="entry name" value="Soluble_ligand-bd"/>
</dbReference>
<dbReference type="PANTHER" id="PTHR21180:SF32">
    <property type="entry name" value="ENDONUCLEASE_EXONUCLEASE_PHOSPHATASE FAMILY DOMAIN-CONTAINING PROTEIN 1"/>
    <property type="match status" value="1"/>
</dbReference>
<gene>
    <name evidence="2" type="ORF">ACFO0S_13555</name>
</gene>
<protein>
    <submittedName>
        <fullName evidence="2">Helix-hairpin-helix domain-containing protein</fullName>
    </submittedName>
</protein>
<dbReference type="SMART" id="SM00278">
    <property type="entry name" value="HhH1"/>
    <property type="match status" value="2"/>
</dbReference>
<dbReference type="EMBL" id="JBHSEF010000026">
    <property type="protein sequence ID" value="MFC4356081.1"/>
    <property type="molecule type" value="Genomic_DNA"/>
</dbReference>
<organism evidence="2 3">
    <name type="scientific">Chryseomicrobium palamuruense</name>
    <dbReference type="NCBI Taxonomy" id="682973"/>
    <lineage>
        <taxon>Bacteria</taxon>
        <taxon>Bacillati</taxon>
        <taxon>Bacillota</taxon>
        <taxon>Bacilli</taxon>
        <taxon>Bacillales</taxon>
        <taxon>Caryophanaceae</taxon>
        <taxon>Chryseomicrobium</taxon>
    </lineage>
</organism>
<evidence type="ECO:0000313" key="3">
    <source>
        <dbReference type="Proteomes" id="UP001595733"/>
    </source>
</evidence>
<dbReference type="Gene3D" id="1.10.150.280">
    <property type="entry name" value="AF1531-like domain"/>
    <property type="match status" value="1"/>
</dbReference>
<accession>A0ABV8UZB7</accession>
<dbReference type="InterPro" id="IPR004509">
    <property type="entry name" value="Competence_ComEA_HhH"/>
</dbReference>
<feature type="domain" description="Helix-hairpin-helix DNA-binding motif class 1" evidence="1">
    <location>
        <begin position="140"/>
        <end position="159"/>
    </location>
</feature>
<proteinExistence type="predicted"/>
<name>A0ABV8UZB7_9BACL</name>
<dbReference type="RefSeq" id="WP_378142635.1">
    <property type="nucleotide sequence ID" value="NZ_JBHSEF010000026.1"/>
</dbReference>
<dbReference type="Pfam" id="PF10531">
    <property type="entry name" value="SLBB"/>
    <property type="match status" value="1"/>
</dbReference>
<keyword evidence="3" id="KW-1185">Reference proteome</keyword>
<dbReference type="SUPFAM" id="SSF142984">
    <property type="entry name" value="Nqo1 middle domain-like"/>
    <property type="match status" value="1"/>
</dbReference>
<dbReference type="SUPFAM" id="SSF47781">
    <property type="entry name" value="RuvA domain 2-like"/>
    <property type="match status" value="1"/>
</dbReference>